<dbReference type="Pfam" id="PF12819">
    <property type="entry name" value="Malectin_like"/>
    <property type="match status" value="1"/>
</dbReference>
<dbReference type="InterPro" id="IPR024788">
    <property type="entry name" value="Malectin-like_Carb-bd_dom"/>
</dbReference>
<sequence>MASIPFSALFLSIILQMALLWSIGSSQKTGFTSIDCGSDSDYTEIQWVPDNKLMSEGTSVVLPDTSIDLVLSTMRLFNGSQSKYCYSLSNSAVTAGAFFLVRASIYPGKNPPYTPKNPDGYFHFRMLIDADMWGDVKILSGDGIWWAYDAYVRAKHSKIDVCFARITPDGDAPFVSGLTLRPLPDTLTSTALMTEKNCFLVCLGHKNYGVPLSGPSWIRFPNDTLDRYWISHEVPDSKLTSTQEAIDRTADSLDQLPERIFQTSLTGSRDFTLNWSTLGNDSVHYVVFRFSEIDPLVNTSGMRVFSIFANGVLLTTEGPIDVFARVGANAAYSFGKTVTLDAGSNITFTFTSLVSSTFPAFVAAAEVFELREIGALSPPSINKYPKYLK</sequence>
<comment type="caution">
    <text evidence="4">The sequence shown here is derived from an EMBL/GenBank/DDBJ whole genome shotgun (WGS) entry which is preliminary data.</text>
</comment>
<dbReference type="Gene3D" id="2.60.120.430">
    <property type="entry name" value="Galactose-binding lectin"/>
    <property type="match status" value="1"/>
</dbReference>
<dbReference type="AlphaFoldDB" id="A0A8T2SN33"/>
<reference evidence="4" key="1">
    <citation type="submission" date="2021-08" db="EMBL/GenBank/DDBJ databases">
        <title>WGS assembly of Ceratopteris richardii.</title>
        <authorList>
            <person name="Marchant D.B."/>
            <person name="Chen G."/>
            <person name="Jenkins J."/>
            <person name="Shu S."/>
            <person name="Leebens-Mack J."/>
            <person name="Grimwood J."/>
            <person name="Schmutz J."/>
            <person name="Soltis P."/>
            <person name="Soltis D."/>
            <person name="Chen Z.-H."/>
        </authorList>
    </citation>
    <scope>NUCLEOTIDE SEQUENCE</scope>
    <source>
        <strain evidence="4">Whitten #5841</strain>
        <tissue evidence="4">Leaf</tissue>
    </source>
</reference>
<accession>A0A8T2SN33</accession>
<evidence type="ECO:0000256" key="2">
    <source>
        <dbReference type="SAM" id="SignalP"/>
    </source>
</evidence>
<evidence type="ECO:0000313" key="5">
    <source>
        <dbReference type="Proteomes" id="UP000825935"/>
    </source>
</evidence>
<evidence type="ECO:0000256" key="1">
    <source>
        <dbReference type="ARBA" id="ARBA00004167"/>
    </source>
</evidence>
<feature type="signal peptide" evidence="2">
    <location>
        <begin position="1"/>
        <end position="26"/>
    </location>
</feature>
<keyword evidence="2" id="KW-0732">Signal</keyword>
<dbReference type="PANTHER" id="PTHR45631">
    <property type="entry name" value="OS07G0107800 PROTEIN-RELATED"/>
    <property type="match status" value="1"/>
</dbReference>
<dbReference type="EMBL" id="CM035423">
    <property type="protein sequence ID" value="KAH7365305.1"/>
    <property type="molecule type" value="Genomic_DNA"/>
</dbReference>
<gene>
    <name evidence="4" type="ORF">KP509_18G019800</name>
</gene>
<feature type="chain" id="PRO_5035742363" description="Malectin-like domain-containing protein" evidence="2">
    <location>
        <begin position="27"/>
        <end position="389"/>
    </location>
</feature>
<dbReference type="Proteomes" id="UP000825935">
    <property type="component" value="Chromosome 18"/>
</dbReference>
<comment type="subcellular location">
    <subcellularLocation>
        <location evidence="1">Membrane</location>
        <topology evidence="1">Single-pass membrane protein</topology>
    </subcellularLocation>
</comment>
<name>A0A8T2SN33_CERRI</name>
<organism evidence="4 5">
    <name type="scientific">Ceratopteris richardii</name>
    <name type="common">Triangle waterfern</name>
    <dbReference type="NCBI Taxonomy" id="49495"/>
    <lineage>
        <taxon>Eukaryota</taxon>
        <taxon>Viridiplantae</taxon>
        <taxon>Streptophyta</taxon>
        <taxon>Embryophyta</taxon>
        <taxon>Tracheophyta</taxon>
        <taxon>Polypodiopsida</taxon>
        <taxon>Polypodiidae</taxon>
        <taxon>Polypodiales</taxon>
        <taxon>Pteridineae</taxon>
        <taxon>Pteridaceae</taxon>
        <taxon>Parkerioideae</taxon>
        <taxon>Ceratopteris</taxon>
    </lineage>
</organism>
<dbReference type="GO" id="GO:0016020">
    <property type="term" value="C:membrane"/>
    <property type="evidence" value="ECO:0007669"/>
    <property type="project" value="UniProtKB-SubCell"/>
</dbReference>
<keyword evidence="5" id="KW-1185">Reference proteome</keyword>
<proteinExistence type="predicted"/>
<protein>
    <recommendedName>
        <fullName evidence="3">Malectin-like domain-containing protein</fullName>
    </recommendedName>
</protein>
<feature type="domain" description="Malectin-like" evidence="3">
    <location>
        <begin position="34"/>
        <end position="369"/>
    </location>
</feature>
<evidence type="ECO:0000313" key="4">
    <source>
        <dbReference type="EMBL" id="KAH7365305.1"/>
    </source>
</evidence>
<evidence type="ECO:0000259" key="3">
    <source>
        <dbReference type="Pfam" id="PF12819"/>
    </source>
</evidence>
<dbReference type="OrthoDB" id="785492at2759"/>